<evidence type="ECO:0000259" key="2">
    <source>
        <dbReference type="Pfam" id="PF13976"/>
    </source>
</evidence>
<reference evidence="4 5" key="1">
    <citation type="journal article" date="2021" name="bioRxiv">
        <title>Chromosome-scale and haplotype-resolved genome assembly of a tetraploid potato cultivar.</title>
        <authorList>
            <person name="Sun H."/>
            <person name="Jiao W.-B."/>
            <person name="Krause K."/>
            <person name="Campoy J.A."/>
            <person name="Goel M."/>
            <person name="Folz-Donahue K."/>
            <person name="Kukat C."/>
            <person name="Huettel B."/>
            <person name="Schneeberger K."/>
        </authorList>
    </citation>
    <scope>NUCLEOTIDE SEQUENCE [LARGE SCALE GENOMIC DNA]</scope>
    <source>
        <strain evidence="4">SolTubOtavaFocal</strain>
        <tissue evidence="4">Leaves</tissue>
    </source>
</reference>
<feature type="coiled-coil region" evidence="1">
    <location>
        <begin position="43"/>
        <end position="77"/>
    </location>
</feature>
<protein>
    <recommendedName>
        <fullName evidence="6">GAG-pre-integrase domain-containing protein</fullName>
    </recommendedName>
</protein>
<dbReference type="Pfam" id="PF22936">
    <property type="entry name" value="Pol_BBD"/>
    <property type="match status" value="1"/>
</dbReference>
<evidence type="ECO:0000313" key="5">
    <source>
        <dbReference type="Proteomes" id="UP000826656"/>
    </source>
</evidence>
<feature type="domain" description="GAG-pre-integrase" evidence="2">
    <location>
        <begin position="373"/>
        <end position="442"/>
    </location>
</feature>
<gene>
    <name evidence="4" type="ORF">KY290_014118</name>
</gene>
<dbReference type="EMBL" id="JAIVGD010000011">
    <property type="protein sequence ID" value="KAH0770137.1"/>
    <property type="molecule type" value="Genomic_DNA"/>
</dbReference>
<evidence type="ECO:0000256" key="1">
    <source>
        <dbReference type="SAM" id="Coils"/>
    </source>
</evidence>
<dbReference type="InterPro" id="IPR054722">
    <property type="entry name" value="PolX-like_BBD"/>
</dbReference>
<feature type="domain" description="Retrovirus-related Pol polyprotein from transposon TNT 1-94-like beta-barrel" evidence="3">
    <location>
        <begin position="269"/>
        <end position="344"/>
    </location>
</feature>
<feature type="coiled-coil region" evidence="1">
    <location>
        <begin position="113"/>
        <end position="140"/>
    </location>
</feature>
<keyword evidence="1" id="KW-0175">Coiled coil</keyword>
<dbReference type="InterPro" id="IPR025724">
    <property type="entry name" value="GAG-pre-integrase_dom"/>
</dbReference>
<keyword evidence="5" id="KW-1185">Reference proteome</keyword>
<comment type="caution">
    <text evidence="4">The sequence shown here is derived from an EMBL/GenBank/DDBJ whole genome shotgun (WGS) entry which is preliminary data.</text>
</comment>
<dbReference type="Pfam" id="PF13976">
    <property type="entry name" value="gag_pre-integrs"/>
    <property type="match status" value="1"/>
</dbReference>
<accession>A0ABQ7VNR0</accession>
<dbReference type="Proteomes" id="UP000826656">
    <property type="component" value="Unassembled WGS sequence"/>
</dbReference>
<evidence type="ECO:0000259" key="3">
    <source>
        <dbReference type="Pfam" id="PF22936"/>
    </source>
</evidence>
<evidence type="ECO:0000313" key="4">
    <source>
        <dbReference type="EMBL" id="KAH0770137.1"/>
    </source>
</evidence>
<proteinExistence type="predicted"/>
<organism evidence="4 5">
    <name type="scientific">Solanum tuberosum</name>
    <name type="common">Potato</name>
    <dbReference type="NCBI Taxonomy" id="4113"/>
    <lineage>
        <taxon>Eukaryota</taxon>
        <taxon>Viridiplantae</taxon>
        <taxon>Streptophyta</taxon>
        <taxon>Embryophyta</taxon>
        <taxon>Tracheophyta</taxon>
        <taxon>Spermatophyta</taxon>
        <taxon>Magnoliopsida</taxon>
        <taxon>eudicotyledons</taxon>
        <taxon>Gunneridae</taxon>
        <taxon>Pentapetalae</taxon>
        <taxon>asterids</taxon>
        <taxon>lamiids</taxon>
        <taxon>Solanales</taxon>
        <taxon>Solanaceae</taxon>
        <taxon>Solanoideae</taxon>
        <taxon>Solaneae</taxon>
        <taxon>Solanum</taxon>
    </lineage>
</organism>
<name>A0ABQ7VNR0_SOLTU</name>
<sequence>MAIEDDENVFNTIFSLMAKSDDEEDQNEITLLDLKDDLYSLPIKNLRKLAAILIDSVDELTSKNLMLREKLSMCENENSILNAKMSELSIRIGILKTDSLEPSEGPGTSVGGKRNLSILEEELEEKLKILESKLVASLETNSQLRKDLSKVKKELSHSLKWTDSSKILSNLSNQSFNGKKGLGHRPIEPPCNPHSKYVSISDNLLCTHCGRNGFLKEKCESLRKAKERHVKFVRSENDGKKGHKGPGPRYRFIKNILPPWTGRGSSQCWYIYSGCSRHMTGNTLNFLSLEAHQGGGKSFGSGTKGFILGIDKIRRTANHSIDSVHYVDGLKFNLLSVFQINDKGNKVKFMSEGCVVTNCATKKIVMSAKQVKNVYVADLDSIEGDSLSCLSAQTNDANLWHRRLGHVSTSLLNKLVAGDLVRGLPKLKFSNYKVYDACAKGK</sequence>
<evidence type="ECO:0008006" key="6">
    <source>
        <dbReference type="Google" id="ProtNLM"/>
    </source>
</evidence>